<feature type="compositionally biased region" description="Polar residues" evidence="1">
    <location>
        <begin position="1"/>
        <end position="33"/>
    </location>
</feature>
<organism evidence="2 3">
    <name type="scientific">Apiospora rasikravindrae</name>
    <dbReference type="NCBI Taxonomy" id="990691"/>
    <lineage>
        <taxon>Eukaryota</taxon>
        <taxon>Fungi</taxon>
        <taxon>Dikarya</taxon>
        <taxon>Ascomycota</taxon>
        <taxon>Pezizomycotina</taxon>
        <taxon>Sordariomycetes</taxon>
        <taxon>Xylariomycetidae</taxon>
        <taxon>Amphisphaeriales</taxon>
        <taxon>Apiosporaceae</taxon>
        <taxon>Apiospora</taxon>
    </lineage>
</organism>
<dbReference type="EMBL" id="JAQQWK010000002">
    <property type="protein sequence ID" value="KAK8052373.1"/>
    <property type="molecule type" value="Genomic_DNA"/>
</dbReference>
<protein>
    <submittedName>
        <fullName evidence="2">Uncharacterized protein</fullName>
    </submittedName>
</protein>
<accession>A0ABR1U0N1</accession>
<name>A0ABR1U0N1_9PEZI</name>
<dbReference type="Proteomes" id="UP001444661">
    <property type="component" value="Unassembled WGS sequence"/>
</dbReference>
<feature type="region of interest" description="Disordered" evidence="1">
    <location>
        <begin position="1"/>
        <end position="142"/>
    </location>
</feature>
<evidence type="ECO:0000256" key="1">
    <source>
        <dbReference type="SAM" id="MobiDB-lite"/>
    </source>
</evidence>
<sequence length="398" mass="43268">MSNAGHSQHPGNGSQLILHPSQSGAQHPSYHSTPQANPQSSAHSSHAPSADSTTFAGVIGHPTASQAGPQVPGRGSRHVHFASPDPGSPTPSSDPSAHPGAGQSPFNQYYVGQGRVYNYNPNSPPPAQPPFQQPPAPPAYPYPYYQQYGGGGGGGGGGGLYYRVAPAAAPAPAAVPAPKPRIPARWQTRPVEVVVTNKDVFHCNRQDILFHFPATRQDPFGRRLYPHSYLAPPNRTPASEEGLKDIFRCFEDFRLRNVPVRLFDRAADILDRGDNARQAYYEACTVFVGICTALDKEWGLGASDDLLQQIDEFVMVLMEGYDAAWNSPRLLVDLLNTYSQVFQPSSLRHVQTVRGIWRAVPSYARSAVAQSMWGRTATAPKTSSRSAFVRILRDMSLY</sequence>
<comment type="caution">
    <text evidence="2">The sequence shown here is derived from an EMBL/GenBank/DDBJ whole genome shotgun (WGS) entry which is preliminary data.</text>
</comment>
<proteinExistence type="predicted"/>
<feature type="compositionally biased region" description="Low complexity" evidence="1">
    <location>
        <begin position="34"/>
        <end position="52"/>
    </location>
</feature>
<feature type="compositionally biased region" description="Pro residues" evidence="1">
    <location>
        <begin position="122"/>
        <end position="141"/>
    </location>
</feature>
<evidence type="ECO:0000313" key="3">
    <source>
        <dbReference type="Proteomes" id="UP001444661"/>
    </source>
</evidence>
<gene>
    <name evidence="2" type="ORF">PG993_003758</name>
</gene>
<evidence type="ECO:0000313" key="2">
    <source>
        <dbReference type="EMBL" id="KAK8052373.1"/>
    </source>
</evidence>
<reference evidence="2 3" key="1">
    <citation type="submission" date="2023-01" db="EMBL/GenBank/DDBJ databases">
        <title>Analysis of 21 Apiospora genomes using comparative genomics revels a genus with tremendous synthesis potential of carbohydrate active enzymes and secondary metabolites.</title>
        <authorList>
            <person name="Sorensen T."/>
        </authorList>
    </citation>
    <scope>NUCLEOTIDE SEQUENCE [LARGE SCALE GENOMIC DNA]</scope>
    <source>
        <strain evidence="2 3">CBS 33761</strain>
    </source>
</reference>
<keyword evidence="3" id="KW-1185">Reference proteome</keyword>